<accession>A0ABW0Q158</accession>
<dbReference type="RefSeq" id="WP_266343750.1">
    <property type="nucleotide sequence ID" value="NZ_JAPKNH010000003.1"/>
</dbReference>
<keyword evidence="2" id="KW-1185">Reference proteome</keyword>
<sequence>MKIYVQFQEFSAKTGRPIDHPSVSDFETTDAGFALIPNVGDFVELVRMGSKDPAAYSGRVKSRLFRYFEQDSCGITIVVENADDADWGALIKE</sequence>
<evidence type="ECO:0000313" key="1">
    <source>
        <dbReference type="EMBL" id="MFC5518074.1"/>
    </source>
</evidence>
<evidence type="ECO:0000313" key="2">
    <source>
        <dbReference type="Proteomes" id="UP001596150"/>
    </source>
</evidence>
<proteinExistence type="predicted"/>
<protein>
    <submittedName>
        <fullName evidence="1">Uncharacterized protein</fullName>
    </submittedName>
</protein>
<comment type="caution">
    <text evidence="1">The sequence shown here is derived from an EMBL/GenBank/DDBJ whole genome shotgun (WGS) entry which is preliminary data.</text>
</comment>
<dbReference type="Proteomes" id="UP001596150">
    <property type="component" value="Unassembled WGS sequence"/>
</dbReference>
<gene>
    <name evidence="1" type="ORF">ACFPP9_20010</name>
</gene>
<organism evidence="1 2">
    <name type="scientific">Kaistia terrae</name>
    <dbReference type="NCBI Taxonomy" id="537017"/>
    <lineage>
        <taxon>Bacteria</taxon>
        <taxon>Pseudomonadati</taxon>
        <taxon>Pseudomonadota</taxon>
        <taxon>Alphaproteobacteria</taxon>
        <taxon>Hyphomicrobiales</taxon>
        <taxon>Kaistiaceae</taxon>
        <taxon>Kaistia</taxon>
    </lineage>
</organism>
<name>A0ABW0Q158_9HYPH</name>
<dbReference type="EMBL" id="JBHSML010000013">
    <property type="protein sequence ID" value="MFC5518074.1"/>
    <property type="molecule type" value="Genomic_DNA"/>
</dbReference>
<reference evidence="2" key="1">
    <citation type="journal article" date="2019" name="Int. J. Syst. Evol. Microbiol.">
        <title>The Global Catalogue of Microorganisms (GCM) 10K type strain sequencing project: providing services to taxonomists for standard genome sequencing and annotation.</title>
        <authorList>
            <consortium name="The Broad Institute Genomics Platform"/>
            <consortium name="The Broad Institute Genome Sequencing Center for Infectious Disease"/>
            <person name="Wu L."/>
            <person name="Ma J."/>
        </authorList>
    </citation>
    <scope>NUCLEOTIDE SEQUENCE [LARGE SCALE GENOMIC DNA]</scope>
    <source>
        <strain evidence="2">KACC 12633</strain>
    </source>
</reference>